<gene>
    <name evidence="2" type="ORF">C1637_02270</name>
    <name evidence="1" type="ORF">EG342_05655</name>
</gene>
<dbReference type="KEGG" id="clac:EG342_05655"/>
<dbReference type="RefSeq" id="WP_103288779.1">
    <property type="nucleotide sequence ID" value="NZ_CP033924.1"/>
</dbReference>
<name>A0A3G6RXW7_CHRLC</name>
<reference evidence="1 4" key="2">
    <citation type="submission" date="2018-11" db="EMBL/GenBank/DDBJ databases">
        <title>Proposal to divide the Flavobacteriaceae and reorganize its genera based on Amino Acid Identity values calculated from whole genome sequences.</title>
        <authorList>
            <person name="Nicholson A.C."/>
            <person name="Gulvik C.A."/>
            <person name="Whitney A.M."/>
            <person name="Humrighouse B.W."/>
            <person name="Bell M."/>
            <person name="Holmes B."/>
            <person name="Steigerwalt A.G."/>
            <person name="Villarma A."/>
            <person name="Sheth M."/>
            <person name="Batra D."/>
            <person name="Pryor J."/>
            <person name="Bernardet J.-F."/>
            <person name="Hugo C."/>
            <person name="Kampfer P."/>
            <person name="Newman J."/>
            <person name="McQuiston J.R."/>
        </authorList>
    </citation>
    <scope>NUCLEOTIDE SEQUENCE [LARGE SCALE GENOMIC DNA]</scope>
    <source>
        <strain evidence="1 4">KC_1864</strain>
    </source>
</reference>
<accession>A0A3G6RXW7</accession>
<dbReference type="Proteomes" id="UP000279972">
    <property type="component" value="Chromosome"/>
</dbReference>
<evidence type="ECO:0008006" key="5">
    <source>
        <dbReference type="Google" id="ProtNLM"/>
    </source>
</evidence>
<evidence type="ECO:0000313" key="1">
    <source>
        <dbReference type="EMBL" id="AZA81421.1"/>
    </source>
</evidence>
<protein>
    <recommendedName>
        <fullName evidence="5">Beta-lactamase-inhibitor-like PepSY-like domain-containing protein</fullName>
    </recommendedName>
</protein>
<dbReference type="EMBL" id="PPEH01000001">
    <property type="protein sequence ID" value="PNW15272.1"/>
    <property type="molecule type" value="Genomic_DNA"/>
</dbReference>
<dbReference type="PROSITE" id="PS51257">
    <property type="entry name" value="PROKAR_LIPOPROTEIN"/>
    <property type="match status" value="1"/>
</dbReference>
<proteinExistence type="predicted"/>
<evidence type="ECO:0000313" key="3">
    <source>
        <dbReference type="Proteomes" id="UP000236262"/>
    </source>
</evidence>
<dbReference type="EMBL" id="CP033924">
    <property type="protein sequence ID" value="AZA81421.1"/>
    <property type="molecule type" value="Genomic_DNA"/>
</dbReference>
<dbReference type="AlphaFoldDB" id="A0A3G6RXW7"/>
<organism evidence="2 3">
    <name type="scientific">Chryseobacterium lactis</name>
    <dbReference type="NCBI Taxonomy" id="1241981"/>
    <lineage>
        <taxon>Bacteria</taxon>
        <taxon>Pseudomonadati</taxon>
        <taxon>Bacteroidota</taxon>
        <taxon>Flavobacteriia</taxon>
        <taxon>Flavobacteriales</taxon>
        <taxon>Weeksellaceae</taxon>
        <taxon>Chryseobacterium group</taxon>
        <taxon>Chryseobacterium</taxon>
    </lineage>
</organism>
<dbReference type="OrthoDB" id="1359725at2"/>
<reference evidence="2 3" key="1">
    <citation type="submission" date="2018-01" db="EMBL/GenBank/DDBJ databases">
        <title>Draft genome sequences of Chryseobacterium lactis NCTC11390, Chryseobacterium oncorhynchi 701B-08, and Chryseobacterium viscerum 687B-08.</title>
        <authorList>
            <person name="Jeong J.-J."/>
            <person name="Lee Y.J."/>
            <person name="Park B."/>
            <person name="Choi I.-G."/>
            <person name="Kim K.D."/>
        </authorList>
    </citation>
    <scope>NUCLEOTIDE SEQUENCE [LARGE SCALE GENOMIC DNA]</scope>
    <source>
        <strain evidence="2 3">NCTC11390</strain>
    </source>
</reference>
<dbReference type="Proteomes" id="UP000236262">
    <property type="component" value="Unassembled WGS sequence"/>
</dbReference>
<evidence type="ECO:0000313" key="4">
    <source>
        <dbReference type="Proteomes" id="UP000279972"/>
    </source>
</evidence>
<evidence type="ECO:0000313" key="2">
    <source>
        <dbReference type="EMBL" id="PNW15272.1"/>
    </source>
</evidence>
<sequence>MKKLLLVLVGLIFLSCKQESGLQDDLYKVVLDYQKKNPIPTDEEIKKKTPFINPKDEKYIFELIFDKQEKDTLIHITLEPRGVKQVYNPYGVYSDINLKPTYIIDESKIGKNFIKEYKKKNLDKFTFKDFVINDAMYPEYIYKIKGEELILIDSIRGNMGRK</sequence>
<keyword evidence="4" id="KW-1185">Reference proteome</keyword>